<organism evidence="3 4">
    <name type="scientific">Salvia divinorum</name>
    <name type="common">Maria pastora</name>
    <name type="synonym">Diviner's sage</name>
    <dbReference type="NCBI Taxonomy" id="28513"/>
    <lineage>
        <taxon>Eukaryota</taxon>
        <taxon>Viridiplantae</taxon>
        <taxon>Streptophyta</taxon>
        <taxon>Embryophyta</taxon>
        <taxon>Tracheophyta</taxon>
        <taxon>Spermatophyta</taxon>
        <taxon>Magnoliopsida</taxon>
        <taxon>eudicotyledons</taxon>
        <taxon>Gunneridae</taxon>
        <taxon>Pentapetalae</taxon>
        <taxon>asterids</taxon>
        <taxon>lamiids</taxon>
        <taxon>Lamiales</taxon>
        <taxon>Lamiaceae</taxon>
        <taxon>Nepetoideae</taxon>
        <taxon>Mentheae</taxon>
        <taxon>Salviinae</taxon>
        <taxon>Salvia</taxon>
        <taxon>Salvia subgen. Calosphace</taxon>
    </lineage>
</organism>
<evidence type="ECO:0000313" key="4">
    <source>
        <dbReference type="Proteomes" id="UP001567538"/>
    </source>
</evidence>
<keyword evidence="2" id="KW-0732">Signal</keyword>
<feature type="compositionally biased region" description="Basic residues" evidence="1">
    <location>
        <begin position="66"/>
        <end position="85"/>
    </location>
</feature>
<evidence type="ECO:0008006" key="5">
    <source>
        <dbReference type="Google" id="ProtNLM"/>
    </source>
</evidence>
<proteinExistence type="predicted"/>
<gene>
    <name evidence="3" type="ORF">AAHA92_25528</name>
</gene>
<evidence type="ECO:0000256" key="1">
    <source>
        <dbReference type="SAM" id="MobiDB-lite"/>
    </source>
</evidence>
<dbReference type="Proteomes" id="UP001567538">
    <property type="component" value="Unassembled WGS sequence"/>
</dbReference>
<accession>A0ABD1GE43</accession>
<name>A0ABD1GE43_SALDI</name>
<evidence type="ECO:0000256" key="2">
    <source>
        <dbReference type="SAM" id="SignalP"/>
    </source>
</evidence>
<feature type="chain" id="PRO_5044791020" description="Secreted protein" evidence="2">
    <location>
        <begin position="23"/>
        <end position="85"/>
    </location>
</feature>
<feature type="signal peptide" evidence="2">
    <location>
        <begin position="1"/>
        <end position="22"/>
    </location>
</feature>
<keyword evidence="4" id="KW-1185">Reference proteome</keyword>
<protein>
    <recommendedName>
        <fullName evidence="5">Secreted protein</fullName>
    </recommendedName>
</protein>
<dbReference type="EMBL" id="JBEAFC010000009">
    <property type="protein sequence ID" value="KAL1541286.1"/>
    <property type="molecule type" value="Genomic_DNA"/>
</dbReference>
<comment type="caution">
    <text evidence="3">The sequence shown here is derived from an EMBL/GenBank/DDBJ whole genome shotgun (WGS) entry which is preliminary data.</text>
</comment>
<dbReference type="AlphaFoldDB" id="A0ABD1GE43"/>
<reference evidence="3 4" key="1">
    <citation type="submission" date="2024-06" db="EMBL/GenBank/DDBJ databases">
        <title>A chromosome level genome sequence of Diviner's sage (Salvia divinorum).</title>
        <authorList>
            <person name="Ford S.A."/>
            <person name="Ro D.-K."/>
            <person name="Ness R.W."/>
            <person name="Phillips M.A."/>
        </authorList>
    </citation>
    <scope>NUCLEOTIDE SEQUENCE [LARGE SCALE GENOMIC DNA]</scope>
    <source>
        <strain evidence="3">SAF-2024a</strain>
        <tissue evidence="3">Leaf</tissue>
    </source>
</reference>
<sequence length="85" mass="9530">MELNCSILCILLFLLLSGPGFSAGRMHAKNMGSEVYDIDYRGPETHTYNPPPNRAGPRIPHQAGSARHKSKRNVRRNLARKSNRS</sequence>
<evidence type="ECO:0000313" key="3">
    <source>
        <dbReference type="EMBL" id="KAL1541286.1"/>
    </source>
</evidence>
<feature type="region of interest" description="Disordered" evidence="1">
    <location>
        <begin position="41"/>
        <end position="85"/>
    </location>
</feature>